<name>A0ABY9Z3E4_9GAMM</name>
<keyword evidence="10" id="KW-1185">Reference proteome</keyword>
<dbReference type="PANTHER" id="PTHR30576">
    <property type="entry name" value="COLANIC BIOSYNTHESIS UDP-GLUCOSE LIPID CARRIER TRANSFERASE"/>
    <property type="match status" value="1"/>
</dbReference>
<evidence type="ECO:0000256" key="4">
    <source>
        <dbReference type="ARBA" id="ARBA00022692"/>
    </source>
</evidence>
<evidence type="ECO:0000256" key="2">
    <source>
        <dbReference type="ARBA" id="ARBA00006464"/>
    </source>
</evidence>
<sequence length="461" mass="52201">MPSSLHTLSGFSAYTTQAVRLVDLTIVLLCGWLAYWLRLGTFSMDERYLWLLTLGALLTLLVLPSLGIYQSWRGRMRGQLMLRLLSGFFLIGALITLILFLAKSGMAYSRLWLVAWMLSAAGGCILIRAVAYPILNRLRASGRNRRTLLLIGDAHSCATAWRQLQRVPTAGFEVERILLIDDDHQEELAGIHHERYTLGDRLEHTEEEVWICLPLAEGDWVKEIQNALSQSTGNVRYMPDLRDFRLINHSVSQVADLYLLDLSCSPMTGSNRLLKWLEDKLVAALILLLISPVLAVLAVGVKLSSPGPVFYRQERVGLNGVPFMMLKFRSMPVNAEKGGVQWGGARNKEVTAFGAFLRKTSLDELPQFLNVFKGDMSIVGPRPERTQFVQTFKNEIPGYMQKHMVKAGITGWAQINGWRGDTDLTKRIECDLWYIKNWSLWLDVKIILLTVLKGFVHRHAY</sequence>
<dbReference type="GO" id="GO:0089702">
    <property type="term" value="F:undecaprenyl-phosphate glucose phosphotransferase activity"/>
    <property type="evidence" value="ECO:0007669"/>
    <property type="project" value="UniProtKB-EC"/>
</dbReference>
<dbReference type="Proteomes" id="UP001301869">
    <property type="component" value="Chromosome"/>
</dbReference>
<dbReference type="EC" id="2.7.8.31" evidence="9"/>
<feature type="domain" description="Bacterial sugar transferase" evidence="8">
    <location>
        <begin position="275"/>
        <end position="453"/>
    </location>
</feature>
<protein>
    <submittedName>
        <fullName evidence="9">Undecaprenyl-phosphate glucose phosphotransferase</fullName>
        <ecNumber evidence="9">2.7.8.31</ecNumber>
    </submittedName>
</protein>
<gene>
    <name evidence="9" type="ORF">P1P91_05875</name>
</gene>
<evidence type="ECO:0000256" key="7">
    <source>
        <dbReference type="SAM" id="Phobius"/>
    </source>
</evidence>
<evidence type="ECO:0000256" key="3">
    <source>
        <dbReference type="ARBA" id="ARBA00022679"/>
    </source>
</evidence>
<keyword evidence="4 7" id="KW-0812">Transmembrane</keyword>
<dbReference type="EMBL" id="CP119391">
    <property type="protein sequence ID" value="WNK21201.1"/>
    <property type="molecule type" value="Genomic_DNA"/>
</dbReference>
<comment type="similarity">
    <text evidence="2">Belongs to the bacterial sugar transferase family.</text>
</comment>
<evidence type="ECO:0000256" key="5">
    <source>
        <dbReference type="ARBA" id="ARBA00022989"/>
    </source>
</evidence>
<reference evidence="9 10" key="1">
    <citation type="submission" date="2023-03" db="EMBL/GenBank/DDBJ databases">
        <title>Halomonas sp. nov., isolated from Korean tranditional fermented seafood 'Jeotgal'.</title>
        <authorList>
            <person name="Kim B."/>
            <person name="Shin N.-R."/>
        </authorList>
    </citation>
    <scope>NUCLEOTIDE SEQUENCE [LARGE SCALE GENOMIC DNA]</scope>
    <source>
        <strain evidence="9 10">SG2L-4</strain>
    </source>
</reference>
<organism evidence="9 10">
    <name type="scientific">Halomonas piscis</name>
    <dbReference type="NCBI Taxonomy" id="3031727"/>
    <lineage>
        <taxon>Bacteria</taxon>
        <taxon>Pseudomonadati</taxon>
        <taxon>Pseudomonadota</taxon>
        <taxon>Gammaproteobacteria</taxon>
        <taxon>Oceanospirillales</taxon>
        <taxon>Halomonadaceae</taxon>
        <taxon>Halomonas</taxon>
    </lineage>
</organism>
<evidence type="ECO:0000313" key="9">
    <source>
        <dbReference type="EMBL" id="WNK21201.1"/>
    </source>
</evidence>
<evidence type="ECO:0000256" key="6">
    <source>
        <dbReference type="ARBA" id="ARBA00023136"/>
    </source>
</evidence>
<dbReference type="NCBIfam" id="TIGR03025">
    <property type="entry name" value="EPS_sugtrans"/>
    <property type="match status" value="1"/>
</dbReference>
<feature type="transmembrane region" description="Helical" evidence="7">
    <location>
        <begin position="81"/>
        <end position="102"/>
    </location>
</feature>
<evidence type="ECO:0000259" key="8">
    <source>
        <dbReference type="Pfam" id="PF02397"/>
    </source>
</evidence>
<dbReference type="InterPro" id="IPR017475">
    <property type="entry name" value="EPS_sugar_tfrase"/>
</dbReference>
<comment type="subcellular location">
    <subcellularLocation>
        <location evidence="1">Membrane</location>
        <topology evidence="1">Multi-pass membrane protein</topology>
    </subcellularLocation>
</comment>
<proteinExistence type="inferred from homology"/>
<dbReference type="Pfam" id="PF02397">
    <property type="entry name" value="Bac_transf"/>
    <property type="match status" value="1"/>
</dbReference>
<dbReference type="PANTHER" id="PTHR30576:SF0">
    <property type="entry name" value="UNDECAPRENYL-PHOSPHATE N-ACETYLGALACTOSAMINYL 1-PHOSPHATE TRANSFERASE-RELATED"/>
    <property type="match status" value="1"/>
</dbReference>
<evidence type="ECO:0000313" key="10">
    <source>
        <dbReference type="Proteomes" id="UP001301869"/>
    </source>
</evidence>
<dbReference type="InterPro" id="IPR003362">
    <property type="entry name" value="Bact_transf"/>
</dbReference>
<evidence type="ECO:0000256" key="1">
    <source>
        <dbReference type="ARBA" id="ARBA00004141"/>
    </source>
</evidence>
<feature type="transmembrane region" description="Helical" evidence="7">
    <location>
        <begin position="21"/>
        <end position="37"/>
    </location>
</feature>
<keyword evidence="5 7" id="KW-1133">Transmembrane helix</keyword>
<dbReference type="NCBIfam" id="TIGR03023">
    <property type="entry name" value="WcaJ_sugtrans"/>
    <property type="match status" value="1"/>
</dbReference>
<dbReference type="InterPro" id="IPR017473">
    <property type="entry name" value="Undecaprenyl-P_gluc_Ptfrase"/>
</dbReference>
<feature type="transmembrane region" description="Helical" evidence="7">
    <location>
        <begin position="114"/>
        <end position="135"/>
    </location>
</feature>
<accession>A0ABY9Z3E4</accession>
<feature type="transmembrane region" description="Helical" evidence="7">
    <location>
        <begin position="281"/>
        <end position="301"/>
    </location>
</feature>
<feature type="transmembrane region" description="Helical" evidence="7">
    <location>
        <begin position="49"/>
        <end position="69"/>
    </location>
</feature>
<keyword evidence="6 7" id="KW-0472">Membrane</keyword>
<dbReference type="RefSeq" id="WP_311885180.1">
    <property type="nucleotide sequence ID" value="NZ_CP119391.1"/>
</dbReference>
<dbReference type="Pfam" id="PF13727">
    <property type="entry name" value="CoA_binding_3"/>
    <property type="match status" value="1"/>
</dbReference>
<keyword evidence="3 9" id="KW-0808">Transferase</keyword>